<feature type="region of interest" description="Disordered" evidence="2">
    <location>
        <begin position="73"/>
        <end position="152"/>
    </location>
</feature>
<evidence type="ECO:0000256" key="1">
    <source>
        <dbReference type="ARBA" id="ARBA00023254"/>
    </source>
</evidence>
<proteinExistence type="predicted"/>
<organism evidence="3 4">
    <name type="scientific">Parascedosporium putredinis</name>
    <dbReference type="NCBI Taxonomy" id="1442378"/>
    <lineage>
        <taxon>Eukaryota</taxon>
        <taxon>Fungi</taxon>
        <taxon>Dikarya</taxon>
        <taxon>Ascomycota</taxon>
        <taxon>Pezizomycotina</taxon>
        <taxon>Sordariomycetes</taxon>
        <taxon>Hypocreomycetidae</taxon>
        <taxon>Microascales</taxon>
        <taxon>Microascaceae</taxon>
        <taxon>Parascedosporium</taxon>
    </lineage>
</organism>
<evidence type="ECO:0000313" key="4">
    <source>
        <dbReference type="Proteomes" id="UP000838763"/>
    </source>
</evidence>
<gene>
    <name evidence="3" type="ORF">PPNO1_LOCUS6797</name>
</gene>
<feature type="region of interest" description="Disordered" evidence="2">
    <location>
        <begin position="237"/>
        <end position="271"/>
    </location>
</feature>
<feature type="compositionally biased region" description="Basic and acidic residues" evidence="2">
    <location>
        <begin position="18"/>
        <end position="30"/>
    </location>
</feature>
<accession>A0A9P1MBE4</accession>
<dbReference type="GO" id="GO:0051321">
    <property type="term" value="P:meiotic cell cycle"/>
    <property type="evidence" value="ECO:0007669"/>
    <property type="project" value="UniProtKB-KW"/>
</dbReference>
<dbReference type="InterPro" id="IPR013940">
    <property type="entry name" value="Spo22/ZIP4/TEX11"/>
</dbReference>
<feature type="region of interest" description="Disordered" evidence="2">
    <location>
        <begin position="1"/>
        <end position="60"/>
    </location>
</feature>
<sequence length="1347" mass="149101">MGNDTAVSRLQQDQGSDENLRHRELDHKDSSNGPRSADVGSKTGVVRPERTPRSGGRLIMHVSTAAVLNARSKSVAGSSVMDDAEQQPRRPSGPSASQQQQQQQQSQPQQEQRRRSSVPVPPAFDAPATSAPHPTSLDRRPRQGSDSFGEDVLGGASLHHLVQQSPHARLQGNPLNGGNLGQFAGGFHDTWLAAQSHLSGIPYGNYMIAPEVTDEFNLLDNFLHTSLLDDGGQLSEANSASIPNAPQSADLAAASAPAPRPSMTTPAGDDKARREYYLQAADPSGNATPEERMQRLLKAKYDAGLLKPFNYIKGYSRLGKYLDRNISAASKQKILRTLGQFRPKFRERASALTDMELVIVEMWFEKQLMEYDRVFASMAIPSTSPRSLHEILTEESCVRYWEEFQAIAFDPEHDSLLTACTLKIQDAKSDESMVIECSFSFVIKRDEHKLAGEARACSRELEPEAIHLWNLCTRLRREMDADVEGDDDQIAGPLSADVKASKRVLLLRCRALAFFVIDVARRHASFLPTGGDGGDGNGNGAACGCPSYGVADLLYLLRLALKAARSCVEAGEAELALACLQKGADYVRESWKEGRLDVAEHMYRKAGDVLKSLDVRLTENLCAVLFEIGRASLKQKDFVLATKWLGRAYEVIGGQSLEDLSRDGVELRLAILQALIQGLVGTGTPEDLGRARGLVTYAESEIGDKPVVLLMRLELLLSAPDEVFDALAYADLLRRMARGFNFTEPHFKFMVSNARRLYEKNAVLGCGVMDELLVGKLLGSGKAEWVEKALAVRVWMAMSRPSPSDDTVELGDLLARVRDGLEAPILPTTAATAQSLIWKQVQTTFEGKQWEMTDRWCRLAEHEIFHPAGPQNLVKISRKRILCALMQNRFEGAKQLYLSMPEPGRSELMTRYLAFKIALRTDDRELAVACIDALSGPSEQSCDFLYACVLDAHSVSSRRFAAAAMKGLVERYPTESSPRYQLHLPAMIRCTIRLLVNSSDISDGGGELEGASPEKVADDICHMFEKAASAIQDAPRDENDKKLFTIKELDWFHQNAYNIGVKRCEAWNLGYTMRIFQACLSIMKHYPPDIPQEDTKDLSLKAMCCHFIIVAALVSSARSEDVIDDRQRMYSRARRHVASFESELEKSGSATIQLVLSDLRSKLATLLVFDFESAVALEEWDDLAGVVRRADLCRDAIAYKAMADCLLEAAGAPAQAVFSTMRVVINQLWALEGLSLGKLAKYIRCLFQRVLPLEGSMAFQLAEEALRLAQEAVASTDRRFPDEELEWLAAVSWNHAMDLYSVGKDEECKKWAVKAINLAHYCGDDKRLEKLLQTRLGALKWEACSGS</sequence>
<keyword evidence="1" id="KW-0469">Meiosis</keyword>
<evidence type="ECO:0000256" key="2">
    <source>
        <dbReference type="SAM" id="MobiDB-lite"/>
    </source>
</evidence>
<reference evidence="3" key="1">
    <citation type="submission" date="2022-11" db="EMBL/GenBank/DDBJ databases">
        <authorList>
            <person name="Scott C."/>
            <person name="Bruce N."/>
        </authorList>
    </citation>
    <scope>NUCLEOTIDE SEQUENCE</scope>
</reference>
<dbReference type="PANTHER" id="PTHR40375">
    <property type="entry name" value="SPORULATION-SPECIFIC PROTEIN 22"/>
    <property type="match status" value="1"/>
</dbReference>
<feature type="compositionally biased region" description="Polar residues" evidence="2">
    <location>
        <begin position="1"/>
        <end position="14"/>
    </location>
</feature>
<dbReference type="EMBL" id="CALLCH030000016">
    <property type="protein sequence ID" value="CAI4217179.1"/>
    <property type="molecule type" value="Genomic_DNA"/>
</dbReference>
<dbReference type="Pfam" id="PF08631">
    <property type="entry name" value="SPO22"/>
    <property type="match status" value="1"/>
</dbReference>
<evidence type="ECO:0008006" key="5">
    <source>
        <dbReference type="Google" id="ProtNLM"/>
    </source>
</evidence>
<dbReference type="GO" id="GO:0090173">
    <property type="term" value="P:regulation of synaptonemal complex assembly"/>
    <property type="evidence" value="ECO:0007669"/>
    <property type="project" value="InterPro"/>
</dbReference>
<feature type="compositionally biased region" description="Low complexity" evidence="2">
    <location>
        <begin position="243"/>
        <end position="267"/>
    </location>
</feature>
<evidence type="ECO:0000313" key="3">
    <source>
        <dbReference type="EMBL" id="CAI4217179.1"/>
    </source>
</evidence>
<dbReference type="Proteomes" id="UP000838763">
    <property type="component" value="Unassembled WGS sequence"/>
</dbReference>
<name>A0A9P1MBE4_9PEZI</name>
<dbReference type="InterPro" id="IPR039057">
    <property type="entry name" value="Spo22/ZIP4"/>
</dbReference>
<dbReference type="OrthoDB" id="65716at2759"/>
<dbReference type="PANTHER" id="PTHR40375:SF2">
    <property type="entry name" value="SPORULATION-SPECIFIC PROTEIN 22"/>
    <property type="match status" value="1"/>
</dbReference>
<comment type="caution">
    <text evidence="3">The sequence shown here is derived from an EMBL/GenBank/DDBJ whole genome shotgun (WGS) entry which is preliminary data.</text>
</comment>
<feature type="compositionally biased region" description="Low complexity" evidence="2">
    <location>
        <begin position="89"/>
        <end position="110"/>
    </location>
</feature>
<keyword evidence="4" id="KW-1185">Reference proteome</keyword>
<protein>
    <recommendedName>
        <fullName evidence="5">Protein ZIP4 homolog</fullName>
    </recommendedName>
</protein>